<evidence type="ECO:0000256" key="6">
    <source>
        <dbReference type="ARBA" id="ARBA00023125"/>
    </source>
</evidence>
<organism evidence="16 17">
    <name type="scientific">Mesosutterella multiformis</name>
    <dbReference type="NCBI Taxonomy" id="2259133"/>
    <lineage>
        <taxon>Bacteria</taxon>
        <taxon>Pseudomonadati</taxon>
        <taxon>Pseudomonadota</taxon>
        <taxon>Betaproteobacteria</taxon>
        <taxon>Burkholderiales</taxon>
        <taxon>Sutterellaceae</taxon>
        <taxon>Mesosutterella</taxon>
    </lineage>
</organism>
<dbReference type="OrthoDB" id="5905204at2"/>
<dbReference type="InterPro" id="IPR000212">
    <property type="entry name" value="DNA_helicase_UvrD/REP"/>
</dbReference>
<protein>
    <recommendedName>
        <fullName evidence="9">DNA 3'-5' helicase</fullName>
        <ecNumber evidence="9">5.6.2.4</ecNumber>
    </recommendedName>
    <alternativeName>
        <fullName evidence="10">DNA 3'-5' helicase II</fullName>
    </alternativeName>
</protein>
<comment type="caution">
    <text evidence="16">The sequence shown here is derived from an EMBL/GenBank/DDBJ whole genome shotgun (WGS) entry which is preliminary data.</text>
</comment>
<dbReference type="Pfam" id="PF21196">
    <property type="entry name" value="PcrA_UvrD_tudor"/>
    <property type="match status" value="1"/>
</dbReference>
<dbReference type="GO" id="GO:0005524">
    <property type="term" value="F:ATP binding"/>
    <property type="evidence" value="ECO:0007669"/>
    <property type="project" value="UniProtKB-UniRule"/>
</dbReference>
<name>A0A388SBL3_9BURK</name>
<comment type="similarity">
    <text evidence="1">Belongs to the helicase family. UvrD subfamily.</text>
</comment>
<proteinExistence type="inferred from homology"/>
<evidence type="ECO:0000256" key="2">
    <source>
        <dbReference type="ARBA" id="ARBA00022741"/>
    </source>
</evidence>
<evidence type="ECO:0000259" key="15">
    <source>
        <dbReference type="PROSITE" id="PS51217"/>
    </source>
</evidence>
<keyword evidence="17" id="KW-1185">Reference proteome</keyword>
<evidence type="ECO:0000256" key="10">
    <source>
        <dbReference type="ARBA" id="ARBA00034923"/>
    </source>
</evidence>
<dbReference type="AlphaFoldDB" id="A0A388SBL3"/>
<dbReference type="InterPro" id="IPR014017">
    <property type="entry name" value="DNA_helicase_UvrD-like_C"/>
</dbReference>
<dbReference type="GO" id="GO:0016887">
    <property type="term" value="F:ATP hydrolysis activity"/>
    <property type="evidence" value="ECO:0007669"/>
    <property type="project" value="RHEA"/>
</dbReference>
<keyword evidence="7" id="KW-0413">Isomerase</keyword>
<gene>
    <name evidence="16" type="primary">uvrD</name>
    <name evidence="16" type="ORF">MESMUL_10610</name>
</gene>
<dbReference type="EMBL" id="BGZJ01000001">
    <property type="protein sequence ID" value="GBO93707.1"/>
    <property type="molecule type" value="Genomic_DNA"/>
</dbReference>
<sequence>MTDPLLDGLNPEQREAVTLPDQNALVLAGAGSGKTRVLTSRIGWLIREGRATPGSILAVTFTNKASREMLSRIESVLKVNTRGMWVGTFHGLCNRMLRVHAADAGLPSGFQIIDQADQLSVVKRVMKSAGIDKETIEPKIVQHFINQHKEAGERSSDIRSLDARTPNGAVSLELYRLYEKLCMAEGVVDFAELLLRSYELLQRNELIRRHYERKFSHILVDEFQDTNVLQYRWLKTLAGYGIPGMAREPGITNSIFAVGDDDQSIYAFRGANVKNLTDFTRELGVDHVVRLEQNYRSTGHILDAANALIGNNTGRLGKNLWTDSGKGEKLRVMPTGSGEAEAQFVANEIEAEHLRGRKYEDFAILYRSNAQSRALESILMSAGIPYRIYGGHRFFERAHVKDALAYLRLVENPNDNTAFLRAVNTPTRGIGAKTLEGLSAAAETAGVSLMTAAKNSPTKAAAFSDLILNIRDKIADLPLVEAVKVVIESSTLRAAVEAADKKEHTAKAEDLDEIANAAAAFLKNAEIDEKTPALLPVSEDELSPLSAFLALATLEAGDNQSEAGADAVQMMTVHAAKGLEFPVVFITGLEENLFPHASAMRENGDSGLEEERRLMYVAITRAKRRLYLSYAAVRFINGQRQDEMPSSFLDEIPQEHLEWLADPQAASRESWASSSGSWGRGGDEPHRGRASYGHWGERRSDSESRGSGDRGTFTGNAYTWSPKGKDASYNGSKDEPLLKKRKAGPDGWQAGQHVKHPKFGKGVIVSVIDSGDMTKLQVAFVGGGVKQLLAKIAKLEKI</sequence>
<dbReference type="InterPro" id="IPR027417">
    <property type="entry name" value="P-loop_NTPase"/>
</dbReference>
<evidence type="ECO:0000256" key="9">
    <source>
        <dbReference type="ARBA" id="ARBA00034808"/>
    </source>
</evidence>
<evidence type="ECO:0000313" key="17">
    <source>
        <dbReference type="Proteomes" id="UP000266091"/>
    </source>
</evidence>
<evidence type="ECO:0000256" key="1">
    <source>
        <dbReference type="ARBA" id="ARBA00009922"/>
    </source>
</evidence>
<evidence type="ECO:0000259" key="14">
    <source>
        <dbReference type="PROSITE" id="PS51198"/>
    </source>
</evidence>
<dbReference type="EC" id="5.6.2.4" evidence="9"/>
<dbReference type="Gene3D" id="1.10.486.10">
    <property type="entry name" value="PCRA, domain 4"/>
    <property type="match status" value="1"/>
</dbReference>
<dbReference type="InterPro" id="IPR014016">
    <property type="entry name" value="UvrD-like_ATP-bd"/>
</dbReference>
<feature type="compositionally biased region" description="Basic and acidic residues" evidence="13">
    <location>
        <begin position="695"/>
        <end position="708"/>
    </location>
</feature>
<dbReference type="Gene3D" id="1.10.10.160">
    <property type="match status" value="1"/>
</dbReference>
<evidence type="ECO:0000256" key="11">
    <source>
        <dbReference type="ARBA" id="ARBA00048988"/>
    </source>
</evidence>
<dbReference type="GO" id="GO:0043138">
    <property type="term" value="F:3'-5' DNA helicase activity"/>
    <property type="evidence" value="ECO:0007669"/>
    <property type="project" value="UniProtKB-EC"/>
</dbReference>
<keyword evidence="6" id="KW-0238">DNA-binding</keyword>
<dbReference type="GO" id="GO:0005829">
    <property type="term" value="C:cytosol"/>
    <property type="evidence" value="ECO:0007669"/>
    <property type="project" value="TreeGrafter"/>
</dbReference>
<dbReference type="CDD" id="cd17932">
    <property type="entry name" value="DEXQc_UvrD"/>
    <property type="match status" value="1"/>
</dbReference>
<feature type="region of interest" description="Disordered" evidence="13">
    <location>
        <begin position="670"/>
        <end position="719"/>
    </location>
</feature>
<keyword evidence="4 12" id="KW-0347">Helicase</keyword>
<evidence type="ECO:0000313" key="16">
    <source>
        <dbReference type="EMBL" id="GBO93707.1"/>
    </source>
</evidence>
<dbReference type="RefSeq" id="WP_116270032.1">
    <property type="nucleotide sequence ID" value="NZ_BGZJ01000001.1"/>
</dbReference>
<keyword evidence="3 12" id="KW-0378">Hydrolase</keyword>
<evidence type="ECO:0000256" key="3">
    <source>
        <dbReference type="ARBA" id="ARBA00022801"/>
    </source>
</evidence>
<dbReference type="Gene3D" id="3.40.50.300">
    <property type="entry name" value="P-loop containing nucleotide triphosphate hydrolases"/>
    <property type="match status" value="2"/>
</dbReference>
<evidence type="ECO:0000256" key="7">
    <source>
        <dbReference type="ARBA" id="ARBA00023235"/>
    </source>
</evidence>
<evidence type="ECO:0000256" key="4">
    <source>
        <dbReference type="ARBA" id="ARBA00022806"/>
    </source>
</evidence>
<keyword evidence="2 12" id="KW-0547">Nucleotide-binding</keyword>
<dbReference type="GO" id="GO:0033202">
    <property type="term" value="C:DNA helicase complex"/>
    <property type="evidence" value="ECO:0007669"/>
    <property type="project" value="TreeGrafter"/>
</dbReference>
<dbReference type="PROSITE" id="PS51217">
    <property type="entry name" value="UVRD_HELICASE_CTER"/>
    <property type="match status" value="1"/>
</dbReference>
<feature type="domain" description="UvrD-like helicase ATP-binding" evidence="14">
    <location>
        <begin position="7"/>
        <end position="298"/>
    </location>
</feature>
<dbReference type="CDD" id="cd18807">
    <property type="entry name" value="SF1_C_UvrD"/>
    <property type="match status" value="1"/>
</dbReference>
<evidence type="ECO:0000256" key="5">
    <source>
        <dbReference type="ARBA" id="ARBA00022840"/>
    </source>
</evidence>
<dbReference type="Pfam" id="PF00580">
    <property type="entry name" value="UvrD-helicase"/>
    <property type="match status" value="1"/>
</dbReference>
<feature type="binding site" evidence="12">
    <location>
        <begin position="28"/>
        <end position="35"/>
    </location>
    <ligand>
        <name>ATP</name>
        <dbReference type="ChEBI" id="CHEBI:30616"/>
    </ligand>
</feature>
<reference evidence="16 17" key="1">
    <citation type="journal article" date="2018" name="Int. J. Syst. Evol. Microbiol.">
        <title>Mesosutterella multiformis gen. nov., sp. nov., a member of the family Sutterellaceae and Sutterella megalosphaeroides sp. nov., isolated from human faeces.</title>
        <authorList>
            <person name="Sakamoto M."/>
            <person name="Ikeyama N."/>
            <person name="Kunihiro T."/>
            <person name="Iino T."/>
            <person name="Yuki M."/>
            <person name="Ohkuma M."/>
        </authorList>
    </citation>
    <scope>NUCLEOTIDE SEQUENCE [LARGE SCALE GENOMIC DNA]</scope>
    <source>
        <strain evidence="16 17">4NBBH2</strain>
    </source>
</reference>
<evidence type="ECO:0000256" key="13">
    <source>
        <dbReference type="SAM" id="MobiDB-lite"/>
    </source>
</evidence>
<dbReference type="SUPFAM" id="SSF52540">
    <property type="entry name" value="P-loop containing nucleoside triphosphate hydrolases"/>
    <property type="match status" value="1"/>
</dbReference>
<feature type="domain" description="UvrD-like helicase C-terminal" evidence="15">
    <location>
        <begin position="299"/>
        <end position="578"/>
    </location>
</feature>
<comment type="catalytic activity">
    <reaction evidence="8">
        <text>Couples ATP hydrolysis with the unwinding of duplex DNA by translocating in the 3'-5' direction.</text>
        <dbReference type="EC" id="5.6.2.4"/>
    </reaction>
</comment>
<dbReference type="Proteomes" id="UP000266091">
    <property type="component" value="Unassembled WGS sequence"/>
</dbReference>
<accession>A0A388SBL3</accession>
<dbReference type="Pfam" id="PF13361">
    <property type="entry name" value="UvrD_C"/>
    <property type="match status" value="1"/>
</dbReference>
<dbReference type="GO" id="GO:0003677">
    <property type="term" value="F:DNA binding"/>
    <property type="evidence" value="ECO:0007669"/>
    <property type="project" value="UniProtKB-KW"/>
</dbReference>
<keyword evidence="5 12" id="KW-0067">ATP-binding</keyword>
<dbReference type="PANTHER" id="PTHR11070:SF2">
    <property type="entry name" value="ATP-DEPENDENT DNA HELICASE SRS2"/>
    <property type="match status" value="1"/>
</dbReference>
<comment type="catalytic activity">
    <reaction evidence="11">
        <text>ATP + H2O = ADP + phosphate + H(+)</text>
        <dbReference type="Rhea" id="RHEA:13065"/>
        <dbReference type="ChEBI" id="CHEBI:15377"/>
        <dbReference type="ChEBI" id="CHEBI:15378"/>
        <dbReference type="ChEBI" id="CHEBI:30616"/>
        <dbReference type="ChEBI" id="CHEBI:43474"/>
        <dbReference type="ChEBI" id="CHEBI:456216"/>
        <dbReference type="EC" id="5.6.2.4"/>
    </reaction>
</comment>
<dbReference type="GO" id="GO:0000725">
    <property type="term" value="P:recombinational repair"/>
    <property type="evidence" value="ECO:0007669"/>
    <property type="project" value="TreeGrafter"/>
</dbReference>
<evidence type="ECO:0000256" key="12">
    <source>
        <dbReference type="PROSITE-ProRule" id="PRU00560"/>
    </source>
</evidence>
<dbReference type="PROSITE" id="PS51198">
    <property type="entry name" value="UVRD_HELICASE_ATP_BIND"/>
    <property type="match status" value="1"/>
</dbReference>
<dbReference type="PANTHER" id="PTHR11070">
    <property type="entry name" value="UVRD / RECB / PCRA DNA HELICASE FAMILY MEMBER"/>
    <property type="match status" value="1"/>
</dbReference>
<dbReference type="InterPro" id="IPR013986">
    <property type="entry name" value="DExx_box_DNA_helicase_dom_sf"/>
</dbReference>
<evidence type="ECO:0000256" key="8">
    <source>
        <dbReference type="ARBA" id="ARBA00034617"/>
    </source>
</evidence>